<accession>A0A9D4QD78</accession>
<comment type="caution">
    <text evidence="3">The sequence shown here is derived from an EMBL/GenBank/DDBJ whole genome shotgun (WGS) entry which is preliminary data.</text>
</comment>
<protein>
    <recommendedName>
        <fullName evidence="2">Retrotransposon gag domain-containing protein</fullName>
    </recommendedName>
</protein>
<organism evidence="3 4">
    <name type="scientific">Rhipicephalus sanguineus</name>
    <name type="common">Brown dog tick</name>
    <name type="synonym">Ixodes sanguineus</name>
    <dbReference type="NCBI Taxonomy" id="34632"/>
    <lineage>
        <taxon>Eukaryota</taxon>
        <taxon>Metazoa</taxon>
        <taxon>Ecdysozoa</taxon>
        <taxon>Arthropoda</taxon>
        <taxon>Chelicerata</taxon>
        <taxon>Arachnida</taxon>
        <taxon>Acari</taxon>
        <taxon>Parasitiformes</taxon>
        <taxon>Ixodida</taxon>
        <taxon>Ixodoidea</taxon>
        <taxon>Ixodidae</taxon>
        <taxon>Rhipicephalinae</taxon>
        <taxon>Rhipicephalus</taxon>
        <taxon>Rhipicephalus</taxon>
    </lineage>
</organism>
<reference evidence="3" key="2">
    <citation type="submission" date="2021-09" db="EMBL/GenBank/DDBJ databases">
        <authorList>
            <person name="Jia N."/>
            <person name="Wang J."/>
            <person name="Shi W."/>
            <person name="Du L."/>
            <person name="Sun Y."/>
            <person name="Zhan W."/>
            <person name="Jiang J."/>
            <person name="Wang Q."/>
            <person name="Zhang B."/>
            <person name="Ji P."/>
            <person name="Sakyi L.B."/>
            <person name="Cui X."/>
            <person name="Yuan T."/>
            <person name="Jiang B."/>
            <person name="Yang W."/>
            <person name="Lam T.T.-Y."/>
            <person name="Chang Q."/>
            <person name="Ding S."/>
            <person name="Wang X."/>
            <person name="Zhu J."/>
            <person name="Ruan X."/>
            <person name="Zhao L."/>
            <person name="Wei J."/>
            <person name="Que T."/>
            <person name="Du C."/>
            <person name="Cheng J."/>
            <person name="Dai P."/>
            <person name="Han X."/>
            <person name="Huang E."/>
            <person name="Gao Y."/>
            <person name="Liu J."/>
            <person name="Shao H."/>
            <person name="Ye R."/>
            <person name="Li L."/>
            <person name="Wei W."/>
            <person name="Wang X."/>
            <person name="Wang C."/>
            <person name="Huo Q."/>
            <person name="Li W."/>
            <person name="Guo W."/>
            <person name="Chen H."/>
            <person name="Chen S."/>
            <person name="Zhou L."/>
            <person name="Zhou L."/>
            <person name="Ni X."/>
            <person name="Tian J."/>
            <person name="Zhou Y."/>
            <person name="Sheng Y."/>
            <person name="Liu T."/>
            <person name="Pan Y."/>
            <person name="Xia L."/>
            <person name="Li J."/>
            <person name="Zhao F."/>
            <person name="Cao W."/>
        </authorList>
    </citation>
    <scope>NUCLEOTIDE SEQUENCE</scope>
    <source>
        <strain evidence="3">Rsan-2018</strain>
        <tissue evidence="3">Larvae</tissue>
    </source>
</reference>
<dbReference type="VEuPathDB" id="VectorBase:RSAN_041437"/>
<evidence type="ECO:0000313" key="4">
    <source>
        <dbReference type="Proteomes" id="UP000821837"/>
    </source>
</evidence>
<reference evidence="3" key="1">
    <citation type="journal article" date="2020" name="Cell">
        <title>Large-Scale Comparative Analyses of Tick Genomes Elucidate Their Genetic Diversity and Vector Capacities.</title>
        <authorList>
            <consortium name="Tick Genome and Microbiome Consortium (TIGMIC)"/>
            <person name="Jia N."/>
            <person name="Wang J."/>
            <person name="Shi W."/>
            <person name="Du L."/>
            <person name="Sun Y."/>
            <person name="Zhan W."/>
            <person name="Jiang J.F."/>
            <person name="Wang Q."/>
            <person name="Zhang B."/>
            <person name="Ji P."/>
            <person name="Bell-Sakyi L."/>
            <person name="Cui X.M."/>
            <person name="Yuan T.T."/>
            <person name="Jiang B.G."/>
            <person name="Yang W.F."/>
            <person name="Lam T.T."/>
            <person name="Chang Q.C."/>
            <person name="Ding S.J."/>
            <person name="Wang X.J."/>
            <person name="Zhu J.G."/>
            <person name="Ruan X.D."/>
            <person name="Zhao L."/>
            <person name="Wei J.T."/>
            <person name="Ye R.Z."/>
            <person name="Que T.C."/>
            <person name="Du C.H."/>
            <person name="Zhou Y.H."/>
            <person name="Cheng J.X."/>
            <person name="Dai P.F."/>
            <person name="Guo W.B."/>
            <person name="Han X.H."/>
            <person name="Huang E.J."/>
            <person name="Li L.F."/>
            <person name="Wei W."/>
            <person name="Gao Y.C."/>
            <person name="Liu J.Z."/>
            <person name="Shao H.Z."/>
            <person name="Wang X."/>
            <person name="Wang C.C."/>
            <person name="Yang T.C."/>
            <person name="Huo Q.B."/>
            <person name="Li W."/>
            <person name="Chen H.Y."/>
            <person name="Chen S.E."/>
            <person name="Zhou L.G."/>
            <person name="Ni X.B."/>
            <person name="Tian J.H."/>
            <person name="Sheng Y."/>
            <person name="Liu T."/>
            <person name="Pan Y.S."/>
            <person name="Xia L.Y."/>
            <person name="Li J."/>
            <person name="Zhao F."/>
            <person name="Cao W.C."/>
        </authorList>
    </citation>
    <scope>NUCLEOTIDE SEQUENCE</scope>
    <source>
        <strain evidence="3">Rsan-2018</strain>
    </source>
</reference>
<name>A0A9D4QD78_RHISA</name>
<dbReference type="Proteomes" id="UP000821837">
    <property type="component" value="Chromosome 10"/>
</dbReference>
<gene>
    <name evidence="3" type="ORF">HPB52_003932</name>
</gene>
<sequence length="245" mass="27650">MEPAERTANPTGGGATDSGHGDTITTRDLLQVLQEKDRLLSTLLEQLTVAGAARPQPAPTFQVIPDLSQNISAFDDSEDASSAREWIDNIRRTSILHGWPAAHTLEAAKARLVGAARDWYRSRSSQITSWEEFEVRFRRTFVSQTRVSERWRRMQERVQQRNESTTAYFHSKVRLCHEVNLDFNDTREQVLTGLRSRELCTMLLGKTHDDDDDLLTTSWSSSASTENGGRPCVITRFGAQPTNDN</sequence>
<feature type="region of interest" description="Disordered" evidence="1">
    <location>
        <begin position="219"/>
        <end position="245"/>
    </location>
</feature>
<evidence type="ECO:0000256" key="1">
    <source>
        <dbReference type="SAM" id="MobiDB-lite"/>
    </source>
</evidence>
<dbReference type="Pfam" id="PF03732">
    <property type="entry name" value="Retrotrans_gag"/>
    <property type="match status" value="1"/>
</dbReference>
<feature type="region of interest" description="Disordered" evidence="1">
    <location>
        <begin position="1"/>
        <end position="23"/>
    </location>
</feature>
<keyword evidence="4" id="KW-1185">Reference proteome</keyword>
<dbReference type="InterPro" id="IPR005162">
    <property type="entry name" value="Retrotrans_gag_dom"/>
</dbReference>
<evidence type="ECO:0000259" key="2">
    <source>
        <dbReference type="Pfam" id="PF03732"/>
    </source>
</evidence>
<dbReference type="AlphaFoldDB" id="A0A9D4QD78"/>
<dbReference type="EMBL" id="JABSTV010001246">
    <property type="protein sequence ID" value="KAH7975637.1"/>
    <property type="molecule type" value="Genomic_DNA"/>
</dbReference>
<proteinExistence type="predicted"/>
<feature type="domain" description="Retrotransposon gag" evidence="2">
    <location>
        <begin position="110"/>
        <end position="195"/>
    </location>
</feature>
<evidence type="ECO:0000313" key="3">
    <source>
        <dbReference type="EMBL" id="KAH7975637.1"/>
    </source>
</evidence>